<dbReference type="EMBL" id="SSTD01000132">
    <property type="protein sequence ID" value="TYK31592.1"/>
    <property type="molecule type" value="Genomic_DNA"/>
</dbReference>
<feature type="domain" description="Calponin-homology (CH)" evidence="4">
    <location>
        <begin position="70"/>
        <end position="170"/>
    </location>
</feature>
<keyword evidence="3" id="KW-0009">Actin-binding</keyword>
<dbReference type="GO" id="GO:0051017">
    <property type="term" value="P:actin filament bundle assembly"/>
    <property type="evidence" value="ECO:0007669"/>
    <property type="project" value="InterPro"/>
</dbReference>
<evidence type="ECO:0000259" key="4">
    <source>
        <dbReference type="PROSITE" id="PS50021"/>
    </source>
</evidence>
<organism evidence="5 6">
    <name type="scientific">Cucumis melo var. makuwa</name>
    <name type="common">Oriental melon</name>
    <dbReference type="NCBI Taxonomy" id="1194695"/>
    <lineage>
        <taxon>Eukaryota</taxon>
        <taxon>Viridiplantae</taxon>
        <taxon>Streptophyta</taxon>
        <taxon>Embryophyta</taxon>
        <taxon>Tracheophyta</taxon>
        <taxon>Spermatophyta</taxon>
        <taxon>Magnoliopsida</taxon>
        <taxon>eudicotyledons</taxon>
        <taxon>Gunneridae</taxon>
        <taxon>Pentapetalae</taxon>
        <taxon>rosids</taxon>
        <taxon>fabids</taxon>
        <taxon>Cucurbitales</taxon>
        <taxon>Cucurbitaceae</taxon>
        <taxon>Benincaseae</taxon>
        <taxon>Cucumis</taxon>
    </lineage>
</organism>
<dbReference type="InterPro" id="IPR036872">
    <property type="entry name" value="CH_dom_sf"/>
</dbReference>
<dbReference type="GO" id="GO:0051639">
    <property type="term" value="P:actin filament network formation"/>
    <property type="evidence" value="ECO:0007669"/>
    <property type="project" value="TreeGrafter"/>
</dbReference>
<evidence type="ECO:0000313" key="5">
    <source>
        <dbReference type="EMBL" id="TYK31592.1"/>
    </source>
</evidence>
<dbReference type="Pfam" id="PF00307">
    <property type="entry name" value="CH"/>
    <property type="match status" value="1"/>
</dbReference>
<dbReference type="GO" id="GO:0051015">
    <property type="term" value="F:actin filament binding"/>
    <property type="evidence" value="ECO:0007669"/>
    <property type="project" value="InterPro"/>
</dbReference>
<sequence length="170" mass="19370">MDKVSMVMISSFNILMKPSRYSYISNLLKNAIKLSLLFYHYKRLKVRARKAGANFVDAFVGRAVEHIKDDPKEGGFKCWLILIWKKTPQLVELVDDSKDGEAYAYLLNALEPEFSGPGTLNVKDPSERANTVVLELAEKLDYKRYTSPKDIVEGTSNLNLAFVIQIVQHR</sequence>
<dbReference type="GO" id="GO:0032432">
    <property type="term" value="C:actin filament bundle"/>
    <property type="evidence" value="ECO:0007669"/>
    <property type="project" value="TreeGrafter"/>
</dbReference>
<evidence type="ECO:0000313" key="6">
    <source>
        <dbReference type="Proteomes" id="UP000321947"/>
    </source>
</evidence>
<dbReference type="PANTHER" id="PTHR19961:SF79">
    <property type="entry name" value="FIMBRIN-5"/>
    <property type="match status" value="1"/>
</dbReference>
<dbReference type="SUPFAM" id="SSF47576">
    <property type="entry name" value="Calponin-homology domain, CH-domain"/>
    <property type="match status" value="1"/>
</dbReference>
<comment type="caution">
    <text evidence="5">The sequence shown here is derived from an EMBL/GenBank/DDBJ whole genome shotgun (WGS) entry which is preliminary data.</text>
</comment>
<evidence type="ECO:0000256" key="2">
    <source>
        <dbReference type="ARBA" id="ARBA00022737"/>
    </source>
</evidence>
<proteinExistence type="predicted"/>
<name>A0A5D3E6N9_CUCMM</name>
<protein>
    <submittedName>
        <fullName evidence="5">Fimbrin-5</fullName>
    </submittedName>
</protein>
<dbReference type="PROSITE" id="PS50021">
    <property type="entry name" value="CH"/>
    <property type="match status" value="1"/>
</dbReference>
<dbReference type="Proteomes" id="UP000321947">
    <property type="component" value="Unassembled WGS sequence"/>
</dbReference>
<gene>
    <name evidence="5" type="ORF">E5676_scaffold172G00940</name>
</gene>
<dbReference type="GO" id="GO:0005884">
    <property type="term" value="C:actin filament"/>
    <property type="evidence" value="ECO:0007669"/>
    <property type="project" value="TreeGrafter"/>
</dbReference>
<comment type="subunit">
    <text evidence="1">Interacts with F-actin.</text>
</comment>
<accession>A0A5D3E6N9</accession>
<dbReference type="InterPro" id="IPR039959">
    <property type="entry name" value="Fimbrin/Plastin"/>
</dbReference>
<evidence type="ECO:0000256" key="3">
    <source>
        <dbReference type="ARBA" id="ARBA00023203"/>
    </source>
</evidence>
<dbReference type="PANTHER" id="PTHR19961">
    <property type="entry name" value="FIMBRIN/PLASTIN"/>
    <property type="match status" value="1"/>
</dbReference>
<keyword evidence="2" id="KW-0677">Repeat</keyword>
<dbReference type="GO" id="GO:0005737">
    <property type="term" value="C:cytoplasm"/>
    <property type="evidence" value="ECO:0007669"/>
    <property type="project" value="TreeGrafter"/>
</dbReference>
<evidence type="ECO:0000256" key="1">
    <source>
        <dbReference type="ARBA" id="ARBA00011385"/>
    </source>
</evidence>
<reference evidence="5 6" key="1">
    <citation type="submission" date="2019-08" db="EMBL/GenBank/DDBJ databases">
        <title>Draft genome sequences of two oriental melons (Cucumis melo L. var makuwa).</title>
        <authorList>
            <person name="Kwon S.-Y."/>
        </authorList>
    </citation>
    <scope>NUCLEOTIDE SEQUENCE [LARGE SCALE GENOMIC DNA]</scope>
    <source>
        <strain evidence="6">cv. Chang Bougi</strain>
        <tissue evidence="5">Leaf</tissue>
    </source>
</reference>
<dbReference type="AlphaFoldDB" id="A0A5D3E6N9"/>
<dbReference type="Gene3D" id="1.10.418.10">
    <property type="entry name" value="Calponin-like domain"/>
    <property type="match status" value="1"/>
</dbReference>
<dbReference type="InterPro" id="IPR001715">
    <property type="entry name" value="CH_dom"/>
</dbReference>